<dbReference type="InterPro" id="IPR050065">
    <property type="entry name" value="GlmU-like"/>
</dbReference>
<organism evidence="22 23">
    <name type="scientific">Zhenhengia yiwuensis</name>
    <dbReference type="NCBI Taxonomy" id="2763666"/>
    <lineage>
        <taxon>Bacteria</taxon>
        <taxon>Bacillati</taxon>
        <taxon>Bacillota</taxon>
        <taxon>Clostridia</taxon>
        <taxon>Lachnospirales</taxon>
        <taxon>Lachnospiraceae</taxon>
        <taxon>Zhenhengia</taxon>
    </lineage>
</organism>
<dbReference type="SUPFAM" id="SSF53448">
    <property type="entry name" value="Nucleotide-diphospho-sugar transferases"/>
    <property type="match status" value="1"/>
</dbReference>
<keyword evidence="16 20" id="KW-0961">Cell wall biogenesis/degradation</keyword>
<reference evidence="22" key="1">
    <citation type="submission" date="2020-08" db="EMBL/GenBank/DDBJ databases">
        <title>Genome public.</title>
        <authorList>
            <person name="Liu C."/>
            <person name="Sun Q."/>
        </authorList>
    </citation>
    <scope>NUCLEOTIDE SEQUENCE</scope>
    <source>
        <strain evidence="22">NSJ-12</strain>
    </source>
</reference>
<dbReference type="InterPro" id="IPR011004">
    <property type="entry name" value="Trimer_LpxA-like_sf"/>
</dbReference>
<dbReference type="NCBIfam" id="NF010934">
    <property type="entry name" value="PRK14354.1"/>
    <property type="match status" value="1"/>
</dbReference>
<feature type="domain" description="Nucleotidyl transferase" evidence="21">
    <location>
        <begin position="4"/>
        <end position="211"/>
    </location>
</feature>
<accession>A0A926EI79</accession>
<feature type="binding site" evidence="20">
    <location>
        <position position="364"/>
    </location>
    <ligand>
        <name>UDP-N-acetyl-alpha-D-glucosamine</name>
        <dbReference type="ChEBI" id="CHEBI:57705"/>
    </ligand>
</feature>
<dbReference type="RefSeq" id="WP_330597573.1">
    <property type="nucleotide sequence ID" value="NZ_JACRSY010000004.1"/>
</dbReference>
<dbReference type="InterPro" id="IPR005835">
    <property type="entry name" value="NTP_transferase_dom"/>
</dbReference>
<evidence type="ECO:0000256" key="11">
    <source>
        <dbReference type="ARBA" id="ARBA00022842"/>
    </source>
</evidence>
<proteinExistence type="inferred from homology"/>
<dbReference type="InterPro" id="IPR029044">
    <property type="entry name" value="Nucleotide-diphossugar_trans"/>
</dbReference>
<dbReference type="SUPFAM" id="SSF51161">
    <property type="entry name" value="Trimeric LpxA-like enzymes"/>
    <property type="match status" value="1"/>
</dbReference>
<evidence type="ECO:0000256" key="18">
    <source>
        <dbReference type="ARBA" id="ARBA00048493"/>
    </source>
</evidence>
<feature type="binding site" evidence="20">
    <location>
        <position position="22"/>
    </location>
    <ligand>
        <name>UDP-N-acetyl-alpha-D-glucosamine</name>
        <dbReference type="ChEBI" id="CHEBI:57705"/>
    </ligand>
</feature>
<protein>
    <recommendedName>
        <fullName evidence="20">Bifunctional protein GlmU</fullName>
    </recommendedName>
    <domain>
        <recommendedName>
            <fullName evidence="20">UDP-N-acetylglucosamine pyrophosphorylase</fullName>
            <ecNumber evidence="20">2.7.7.23</ecNumber>
        </recommendedName>
        <alternativeName>
            <fullName evidence="20">N-acetylglucosamine-1-phosphate uridyltransferase</fullName>
        </alternativeName>
    </domain>
    <domain>
        <recommendedName>
            <fullName evidence="20">Glucosamine-1-phosphate N-acetyltransferase</fullName>
            <ecNumber evidence="20">2.3.1.157</ecNumber>
        </recommendedName>
    </domain>
</protein>
<dbReference type="AlphaFoldDB" id="A0A926EI79"/>
<keyword evidence="13 20" id="KW-0573">Peptidoglycan synthesis</keyword>
<evidence type="ECO:0000313" key="22">
    <source>
        <dbReference type="EMBL" id="MBC8578553.1"/>
    </source>
</evidence>
<comment type="pathway">
    <text evidence="3 20">Nucleotide-sugar biosynthesis; UDP-N-acetyl-alpha-D-glucosamine biosynthesis; UDP-N-acetyl-alpha-D-glucosamine from N-acetyl-alpha-D-glucosamine 1-phosphate: step 1/1.</text>
</comment>
<evidence type="ECO:0000256" key="13">
    <source>
        <dbReference type="ARBA" id="ARBA00022984"/>
    </source>
</evidence>
<gene>
    <name evidence="20 22" type="primary">glmU</name>
    <name evidence="22" type="ORF">H8718_03280</name>
</gene>
<feature type="binding site" evidence="20">
    <location>
        <begin position="77"/>
        <end position="78"/>
    </location>
    <ligand>
        <name>UDP-N-acetyl-alpha-D-glucosamine</name>
        <dbReference type="ChEBI" id="CHEBI:57705"/>
    </ligand>
</feature>
<dbReference type="PANTHER" id="PTHR43584">
    <property type="entry name" value="NUCLEOTIDYL TRANSFERASE"/>
    <property type="match status" value="1"/>
</dbReference>
<feature type="region of interest" description="N-acetyltransferase" evidence="20">
    <location>
        <begin position="250"/>
        <end position="454"/>
    </location>
</feature>
<comment type="similarity">
    <text evidence="4 20">In the C-terminal section; belongs to the transferase hexapeptide repeat family.</text>
</comment>
<keyword evidence="15 20" id="KW-0012">Acyltransferase</keyword>
<dbReference type="GO" id="GO:0019134">
    <property type="term" value="F:glucosamine-1-phosphate N-acetyltransferase activity"/>
    <property type="evidence" value="ECO:0007669"/>
    <property type="project" value="UniProtKB-UniRule"/>
</dbReference>
<dbReference type="GO" id="GO:0006048">
    <property type="term" value="P:UDP-N-acetylglucosamine biosynthetic process"/>
    <property type="evidence" value="ECO:0007669"/>
    <property type="project" value="InterPro"/>
</dbReference>
<dbReference type="EC" id="2.7.7.23" evidence="20"/>
<feature type="binding site" evidence="20">
    <location>
        <position position="226"/>
    </location>
    <ligand>
        <name>Mg(2+)</name>
        <dbReference type="ChEBI" id="CHEBI:18420"/>
    </ligand>
</feature>
<dbReference type="Proteomes" id="UP000655830">
    <property type="component" value="Unassembled WGS sequence"/>
</dbReference>
<dbReference type="GO" id="GO:0003977">
    <property type="term" value="F:UDP-N-acetylglucosamine diphosphorylase activity"/>
    <property type="evidence" value="ECO:0007669"/>
    <property type="project" value="UniProtKB-UniRule"/>
</dbReference>
<dbReference type="GO" id="GO:0009252">
    <property type="term" value="P:peptidoglycan biosynthetic process"/>
    <property type="evidence" value="ECO:0007669"/>
    <property type="project" value="UniProtKB-UniRule"/>
</dbReference>
<dbReference type="GO" id="GO:0000902">
    <property type="term" value="P:cell morphogenesis"/>
    <property type="evidence" value="ECO:0007669"/>
    <property type="project" value="UniProtKB-UniRule"/>
</dbReference>
<dbReference type="GO" id="GO:0000287">
    <property type="term" value="F:magnesium ion binding"/>
    <property type="evidence" value="ECO:0007669"/>
    <property type="project" value="UniProtKB-UniRule"/>
</dbReference>
<evidence type="ECO:0000256" key="14">
    <source>
        <dbReference type="ARBA" id="ARBA00023268"/>
    </source>
</evidence>
<keyword evidence="7 20" id="KW-0808">Transferase</keyword>
<dbReference type="GO" id="GO:0016020">
    <property type="term" value="C:membrane"/>
    <property type="evidence" value="ECO:0007669"/>
    <property type="project" value="GOC"/>
</dbReference>
<evidence type="ECO:0000256" key="1">
    <source>
        <dbReference type="ARBA" id="ARBA00004496"/>
    </source>
</evidence>
<dbReference type="InterPro" id="IPR005882">
    <property type="entry name" value="Bifunctional_GlmU"/>
</dbReference>
<dbReference type="PANTHER" id="PTHR43584:SF3">
    <property type="entry name" value="BIFUNCTIONAL PROTEIN GLMU"/>
    <property type="match status" value="1"/>
</dbReference>
<evidence type="ECO:0000256" key="5">
    <source>
        <dbReference type="ARBA" id="ARBA00007947"/>
    </source>
</evidence>
<keyword evidence="8 20" id="KW-0548">Nucleotidyltransferase</keyword>
<keyword evidence="9 20" id="KW-0479">Metal-binding</keyword>
<feature type="binding site" evidence="20">
    <location>
        <position position="421"/>
    </location>
    <ligand>
        <name>acetyl-CoA</name>
        <dbReference type="ChEBI" id="CHEBI:57288"/>
    </ligand>
</feature>
<keyword evidence="14 20" id="KW-0511">Multifunctional enzyme</keyword>
<evidence type="ECO:0000256" key="20">
    <source>
        <dbReference type="HAMAP-Rule" id="MF_01631"/>
    </source>
</evidence>
<dbReference type="Gene3D" id="2.160.10.10">
    <property type="entry name" value="Hexapeptide repeat proteins"/>
    <property type="match status" value="1"/>
</dbReference>
<feature type="region of interest" description="Linker" evidence="20">
    <location>
        <begin position="229"/>
        <end position="249"/>
    </location>
</feature>
<dbReference type="GO" id="GO:0005737">
    <property type="term" value="C:cytoplasm"/>
    <property type="evidence" value="ECO:0007669"/>
    <property type="project" value="UniProtKB-SubCell"/>
</dbReference>
<evidence type="ECO:0000259" key="21">
    <source>
        <dbReference type="Pfam" id="PF00483"/>
    </source>
</evidence>
<evidence type="ECO:0000256" key="12">
    <source>
        <dbReference type="ARBA" id="ARBA00022960"/>
    </source>
</evidence>
<dbReference type="Pfam" id="PF00132">
    <property type="entry name" value="Hexapep"/>
    <property type="match status" value="3"/>
</dbReference>
<evidence type="ECO:0000256" key="8">
    <source>
        <dbReference type="ARBA" id="ARBA00022695"/>
    </source>
</evidence>
<dbReference type="EMBL" id="JACRSY010000004">
    <property type="protein sequence ID" value="MBC8578553.1"/>
    <property type="molecule type" value="Genomic_DNA"/>
</dbReference>
<keyword evidence="23" id="KW-1185">Reference proteome</keyword>
<dbReference type="NCBIfam" id="TIGR01173">
    <property type="entry name" value="glmU"/>
    <property type="match status" value="1"/>
</dbReference>
<keyword evidence="12 20" id="KW-0133">Cell shape</keyword>
<evidence type="ECO:0000313" key="23">
    <source>
        <dbReference type="Proteomes" id="UP000655830"/>
    </source>
</evidence>
<evidence type="ECO:0000256" key="17">
    <source>
        <dbReference type="ARBA" id="ARBA00048247"/>
    </source>
</evidence>
<feature type="binding site" evidence="20">
    <location>
        <position position="153"/>
    </location>
    <ligand>
        <name>UDP-N-acetyl-alpha-D-glucosamine</name>
        <dbReference type="ChEBI" id="CHEBI:57705"/>
    </ligand>
</feature>
<keyword evidence="11 20" id="KW-0460">Magnesium</keyword>
<evidence type="ECO:0000256" key="19">
    <source>
        <dbReference type="ARBA" id="ARBA00049628"/>
    </source>
</evidence>
<comment type="subcellular location">
    <subcellularLocation>
        <location evidence="1 20">Cytoplasm</location>
    </subcellularLocation>
</comment>
<comment type="catalytic activity">
    <reaction evidence="17 20">
        <text>alpha-D-glucosamine 1-phosphate + acetyl-CoA = N-acetyl-alpha-D-glucosamine 1-phosphate + CoA + H(+)</text>
        <dbReference type="Rhea" id="RHEA:13725"/>
        <dbReference type="ChEBI" id="CHEBI:15378"/>
        <dbReference type="ChEBI" id="CHEBI:57287"/>
        <dbReference type="ChEBI" id="CHEBI:57288"/>
        <dbReference type="ChEBI" id="CHEBI:57776"/>
        <dbReference type="ChEBI" id="CHEBI:58516"/>
        <dbReference type="EC" id="2.3.1.157"/>
    </reaction>
</comment>
<evidence type="ECO:0000256" key="9">
    <source>
        <dbReference type="ARBA" id="ARBA00022723"/>
    </source>
</evidence>
<comment type="catalytic activity">
    <reaction evidence="18 20">
        <text>N-acetyl-alpha-D-glucosamine 1-phosphate + UTP + H(+) = UDP-N-acetyl-alpha-D-glucosamine + diphosphate</text>
        <dbReference type="Rhea" id="RHEA:13509"/>
        <dbReference type="ChEBI" id="CHEBI:15378"/>
        <dbReference type="ChEBI" id="CHEBI:33019"/>
        <dbReference type="ChEBI" id="CHEBI:46398"/>
        <dbReference type="ChEBI" id="CHEBI:57705"/>
        <dbReference type="ChEBI" id="CHEBI:57776"/>
        <dbReference type="EC" id="2.7.7.23"/>
    </reaction>
</comment>
<feature type="binding site" evidence="20">
    <location>
        <position position="168"/>
    </location>
    <ligand>
        <name>UDP-N-acetyl-alpha-D-glucosamine</name>
        <dbReference type="ChEBI" id="CHEBI:57705"/>
    </ligand>
</feature>
<keyword evidence="10 20" id="KW-0677">Repeat</keyword>
<feature type="binding site" evidence="20">
    <location>
        <position position="438"/>
    </location>
    <ligand>
        <name>acetyl-CoA</name>
        <dbReference type="ChEBI" id="CHEBI:57288"/>
    </ligand>
</feature>
<comment type="subunit">
    <text evidence="20">Homotrimer.</text>
</comment>
<feature type="binding site" evidence="20">
    <location>
        <begin position="8"/>
        <end position="11"/>
    </location>
    <ligand>
        <name>UDP-N-acetyl-alpha-D-glucosamine</name>
        <dbReference type="ChEBI" id="CHEBI:57705"/>
    </ligand>
</feature>
<feature type="binding site" evidence="20">
    <location>
        <position position="138"/>
    </location>
    <ligand>
        <name>UDP-N-acetyl-alpha-D-glucosamine</name>
        <dbReference type="ChEBI" id="CHEBI:57705"/>
    </ligand>
</feature>
<dbReference type="Pfam" id="PF00483">
    <property type="entry name" value="NTP_transferase"/>
    <property type="match status" value="1"/>
</dbReference>
<dbReference type="GO" id="GO:0071555">
    <property type="term" value="P:cell wall organization"/>
    <property type="evidence" value="ECO:0007669"/>
    <property type="project" value="UniProtKB-KW"/>
</dbReference>
<evidence type="ECO:0000256" key="15">
    <source>
        <dbReference type="ARBA" id="ARBA00023315"/>
    </source>
</evidence>
<keyword evidence="6 20" id="KW-0963">Cytoplasm</keyword>
<comment type="function">
    <text evidence="19 20">Catalyzes the last two sequential reactions in the de novo biosynthetic pathway for UDP-N-acetylglucosamine (UDP-GlcNAc). The C-terminal domain catalyzes the transfer of acetyl group from acetyl coenzyme A to glucosamine-1-phosphate (GlcN-1-P) to produce N-acetylglucosamine-1-phosphate (GlcNAc-1-P), which is converted into UDP-GlcNAc by the transfer of uridine 5-monophosphate (from uridine 5-triphosphate), a reaction catalyzed by the N-terminal domain.</text>
</comment>
<evidence type="ECO:0000256" key="6">
    <source>
        <dbReference type="ARBA" id="ARBA00022490"/>
    </source>
</evidence>
<comment type="cofactor">
    <cofactor evidence="20">
        <name>Mg(2+)</name>
        <dbReference type="ChEBI" id="CHEBI:18420"/>
    </cofactor>
    <text evidence="20">Binds 1 Mg(2+) ion per subunit.</text>
</comment>
<feature type="binding site" evidence="20">
    <location>
        <position position="101"/>
    </location>
    <ligand>
        <name>Mg(2+)</name>
        <dbReference type="ChEBI" id="CHEBI:18420"/>
    </ligand>
</feature>
<dbReference type="InterPro" id="IPR038009">
    <property type="entry name" value="GlmU_C_LbH"/>
</dbReference>
<dbReference type="HAMAP" id="MF_01631">
    <property type="entry name" value="GlmU"/>
    <property type="match status" value="1"/>
</dbReference>
<feature type="binding site" evidence="20">
    <location>
        <position position="226"/>
    </location>
    <ligand>
        <name>UDP-N-acetyl-alpha-D-glucosamine</name>
        <dbReference type="ChEBI" id="CHEBI:57705"/>
    </ligand>
</feature>
<evidence type="ECO:0000256" key="2">
    <source>
        <dbReference type="ARBA" id="ARBA00005166"/>
    </source>
</evidence>
<comment type="similarity">
    <text evidence="5 20">In the N-terminal section; belongs to the N-acetylglucosamine-1-phosphate uridyltransferase family.</text>
</comment>
<dbReference type="GO" id="GO:0008360">
    <property type="term" value="P:regulation of cell shape"/>
    <property type="evidence" value="ECO:0007669"/>
    <property type="project" value="UniProtKB-KW"/>
</dbReference>
<feature type="binding site" evidence="20">
    <location>
        <begin position="99"/>
        <end position="101"/>
    </location>
    <ligand>
        <name>UDP-N-acetyl-alpha-D-glucosamine</name>
        <dbReference type="ChEBI" id="CHEBI:57705"/>
    </ligand>
</feature>
<evidence type="ECO:0000256" key="16">
    <source>
        <dbReference type="ARBA" id="ARBA00023316"/>
    </source>
</evidence>
<feature type="binding site" evidence="20">
    <location>
        <position position="349"/>
    </location>
    <ligand>
        <name>UDP-N-acetyl-alpha-D-glucosamine</name>
        <dbReference type="ChEBI" id="CHEBI:57705"/>
    </ligand>
</feature>
<dbReference type="Gene3D" id="3.90.550.10">
    <property type="entry name" value="Spore Coat Polysaccharide Biosynthesis Protein SpsA, Chain A"/>
    <property type="match status" value="1"/>
</dbReference>
<evidence type="ECO:0000256" key="3">
    <source>
        <dbReference type="ARBA" id="ARBA00005208"/>
    </source>
</evidence>
<comment type="pathway">
    <text evidence="20">Bacterial outer membrane biogenesis; LPS lipid A biosynthesis.</text>
</comment>
<evidence type="ECO:0000256" key="7">
    <source>
        <dbReference type="ARBA" id="ARBA00022679"/>
    </source>
</evidence>
<feature type="binding site" evidence="20">
    <location>
        <position position="331"/>
    </location>
    <ligand>
        <name>UDP-N-acetyl-alpha-D-glucosamine</name>
        <dbReference type="ChEBI" id="CHEBI:57705"/>
    </ligand>
</feature>
<feature type="binding site" evidence="20">
    <location>
        <begin position="384"/>
        <end position="385"/>
    </location>
    <ligand>
        <name>acetyl-CoA</name>
        <dbReference type="ChEBI" id="CHEBI:57288"/>
    </ligand>
</feature>
<comment type="caution">
    <text evidence="22">The sequence shown here is derived from an EMBL/GenBank/DDBJ whole genome shotgun (WGS) entry which is preliminary data.</text>
</comment>
<dbReference type="CDD" id="cd02540">
    <property type="entry name" value="GT2_GlmU_N_bac"/>
    <property type="match status" value="1"/>
</dbReference>
<name>A0A926EI79_9FIRM</name>
<dbReference type="CDD" id="cd03353">
    <property type="entry name" value="LbH_GlmU_C"/>
    <property type="match status" value="1"/>
</dbReference>
<comment type="pathway">
    <text evidence="2 20">Nucleotide-sugar biosynthesis; UDP-N-acetyl-alpha-D-glucosamine biosynthesis; N-acetyl-alpha-D-glucosamine 1-phosphate from alpha-D-glucosamine 6-phosphate (route II): step 2/2.</text>
</comment>
<feature type="binding site" evidence="20">
    <location>
        <position position="375"/>
    </location>
    <ligand>
        <name>UDP-N-acetyl-alpha-D-glucosamine</name>
        <dbReference type="ChEBI" id="CHEBI:57705"/>
    </ligand>
</feature>
<sequence>MKTKSIILAAGQGTRMKSGTSKVLHEIFHKPLVYYPIEAARYAGAQEVCLVVGHKSEEVMKTFGDTVKYALQAERLGTGHAVMQAMDFIGDDGEILVLYGDTPLITAQTIEKMLAFHRKKKNAVTVLSALVDDPTGYGRIVRDESKHFVKIVEQKDATDEEKRITEINGGMYVFEAKHLKSALSKITNNNKQQEYYLTDTIEILLHEGYNVDAIAIMNPDDILGVNSREQLAQATAIMKQRINRKHMDNGVTLIDPHHTYIDPEVEIGQDTVIEPGCIIEGNTSIGENCLIGYNTKIRNCKVGNSVAIESSMLIDSQIDEGCHIGPFAYIRPNSHIGAKVKIGDFVEIKNATIGEGTKVSHLTYIGDADVGCDVNFGCGTVVVNYDGEKKHRTIIKDHAFIGCNTNLVSPVVIEENVYTAAGSTITQDVPKNSLAIARARQEIKPEWVTKKRQK</sequence>
<evidence type="ECO:0000256" key="4">
    <source>
        <dbReference type="ARBA" id="ARBA00007707"/>
    </source>
</evidence>
<dbReference type="GO" id="GO:0009245">
    <property type="term" value="P:lipid A biosynthetic process"/>
    <property type="evidence" value="ECO:0007669"/>
    <property type="project" value="UniProtKB-UniRule"/>
</dbReference>
<feature type="binding site" evidence="20">
    <location>
        <position position="72"/>
    </location>
    <ligand>
        <name>UDP-N-acetyl-alpha-D-glucosamine</name>
        <dbReference type="ChEBI" id="CHEBI:57705"/>
    </ligand>
</feature>
<dbReference type="InterPro" id="IPR001451">
    <property type="entry name" value="Hexapep"/>
</dbReference>
<comment type="caution">
    <text evidence="20">Lacks conserved residue(s) required for the propagation of feature annotation.</text>
</comment>
<dbReference type="EC" id="2.3.1.157" evidence="20"/>
<evidence type="ECO:0000256" key="10">
    <source>
        <dbReference type="ARBA" id="ARBA00022737"/>
    </source>
</evidence>
<feature type="region of interest" description="Pyrophosphorylase" evidence="20">
    <location>
        <begin position="1"/>
        <end position="228"/>
    </location>
</feature>
<feature type="active site" description="Proton acceptor" evidence="20">
    <location>
        <position position="361"/>
    </location>
</feature>